<dbReference type="OrthoDB" id="428159at2759"/>
<protein>
    <submittedName>
        <fullName evidence="2">Uncharacterized protein</fullName>
    </submittedName>
</protein>
<feature type="region of interest" description="Disordered" evidence="1">
    <location>
        <begin position="408"/>
        <end position="433"/>
    </location>
</feature>
<organism evidence="2 3">
    <name type="scientific">Bathycoccus prasinos</name>
    <dbReference type="NCBI Taxonomy" id="41875"/>
    <lineage>
        <taxon>Eukaryota</taxon>
        <taxon>Viridiplantae</taxon>
        <taxon>Chlorophyta</taxon>
        <taxon>Mamiellophyceae</taxon>
        <taxon>Mamiellales</taxon>
        <taxon>Bathycoccaceae</taxon>
        <taxon>Bathycoccus</taxon>
    </lineage>
</organism>
<evidence type="ECO:0000256" key="1">
    <source>
        <dbReference type="SAM" id="MobiDB-lite"/>
    </source>
</evidence>
<feature type="region of interest" description="Disordered" evidence="1">
    <location>
        <begin position="989"/>
        <end position="1014"/>
    </location>
</feature>
<evidence type="ECO:0000313" key="2">
    <source>
        <dbReference type="EMBL" id="CCO66370.1"/>
    </source>
</evidence>
<sequence length="2678" mass="296174">MNYIVAPILERVLRNYIVGLDRTSVSTSVWSGNVNLENICLNASNLNNDSSLQLPFSITKGTIGNLSLSMDWKTWYARRHPINIRVSDVVIHCSPREEDDWFRAFGAAASSTEAEDIATEKLQKSIDDIASMQEDPALMAIWAPLFASMHVELENVTIIFKDISPKREKEQTEDSDDDETKHLSEFSIRLDCLRIANPNDDDADSKSSEIASAFYSQASSVDFMETRVKSIDVTGFRVALECDCRTPRGWFPEHPFHTISSPAKEHSHEGSPSPTLIRVDNTTLLLRVSRRKKNRGFAAAIVAVNDDAIHLALTPAQLISIAHLESALKVWKKRIEYAFAKRPLNEDGKNWKEWWQYAKRAVLRGRRESKKSTPNRRGPSRKRTEAKSKDTSQRLSEIVKDAIIASSSSNTTDSDDYDDDGCSNDTDDDMDQNDDAEYAEEEEIFASLGFKSSSTLTGLHLRRRLKRGLEATASVATKLSFTTIEHMHQRGQRRQRYKRSKLNKPRQAARIKLHQQIMEHTDCVFHVAIPKLSVRLHDNFGADKCIELVYDKVYVRVNEEETLDPMESNSSDLKVVLQSFSAYVVSGDKMTEILRGKDNHKHASITLETSEGQNITSLVVAPLNVVIDSVSLELILQFAVNKVPKSSLFANRLSATLFPLCEALKLNTSSRLQTVEALLEAKEYAKQMDITLEGLSVCLVHNETREPLLCAGFDRLTSTSGGVVRDENDEINVFVGRDTYMNDLLESAKDIGDIASLNELENLVGTMKSSFSVDNMCIGTNISGDKTFILNGWSAAIISEKNTVNRTQRLAVQRFDPISLSILPSDVKSLAMLFDIFSRMQVNKMDVSNWRSDKLFKVSAMIAPPITLDARVSLPDIDLEILDVNGNGKYIDEEPDFWLRVKVKGLAFDAASTTIKEEPIAWSTVKIDSFSVLCESNTIAATVSNISISRAERRDENVYVHADIGGIEVDASLYDCVAMIRKFSSATTETQSDSNRESFSLQSQHAPSSHALEAPNMRWSDLPTRRVLLIDDVPPCVDYVARAVLEVTDSKSIVTGKLERISVVSSLFEHKNAGSISMNIPGGVELRTVPVSITSEAYVKMNEINLAFTTEDGYHQSASISRVNVMASADFRTFSGQWSVTVPWQFEAMSNVINADFDASVDLSTGVDVVIDEFYVCAGKSKYGAQEAIRMLRTSSRLLEVKSIHIERRQDPDDLEVNVAHIDARLTSTHISIVDSFIKNVVSELDRVCRRGVVLPSADKDRPLSSLSSASSSSLISERSMETNPSRTENSEGDNTNFVKNLPDSTKLGIRRISVRIDDDRYSMEHPVPVSFASLTNTYVNCTKRSKDSLEANHINHTMKENKVIPLSLSVSFQVCGGTYDTLKRNWEFALEPVALKSSVETGNKSFILTTSSIDFVVRKTILESLAVSNAIVNCDTLRSASRARDTRAVEPFQCFWLKNSSGVDLSYEFLTNMDTSLGGTCISNGEVAVRYGDSWKDDASEYLERLGDGDLSSLAPPLGMSNEYGYERSGLSLFRLPTVIGLKIRLTNAPESRHYLSLADLESKARKCEALPKSVWGGTEGDSCSLVAEIRCRENAVEQREVVLRSNIVVQNSTLKPVVLSFAGKSTFGPIEAGEYKYLPLSLASLDSFVWKFEGEGAFSLLPSDEISLHSVDSFIPVNARRCAIVISSDEESVTRTIAFVAPLELRNHLPVPIKASFLSGNRKFSSFVVAPRSTAIIEESEDVLDAATLSFVPLGYVCARSSIYIPTFSNLSRRQNPLKVFRHMSPSIRRNTNDRSDEDVTTLECSVYLDKNTSSRVVSIACAMTLTNLTTQSLTLKYADMKSITSGKYNDRLGSLDESSANTVVCPPTPPSTSINEMGRIGTTEKAFEHTAASDLSSKAVLFNRMHSTSFSSSDLEASFTSTPVRANLSARFQTPSPNAFGVSSAGVSSHLSRFSSDSAPYALPSSSSGGKILAMKNSTQYPRILGNSRRHRRDSGFGLFTLGCEEYASDPFELAPASGKFKIVHVKPYYSYVITTIYEDSDGGCAHIFVRPKGTITNSTDEIVAFKESDFEESDGIILLPGQTAHVRNKKPANSMTKDNAREGERKEESAEESEDAPRVRIRPASSAQERWNWSDEITASTAWCRCTRALSLDRTKDDVHFSVQFNESEEDGCYNIDVIAGKHFVNQDGDDIDDDEEELPGVKEFFQTSPPPKFVVSPLKKPSSSSKIPVSHLLSSPVSKSSATASSSLSWRTKPFFLESFQIKVVSIGLSAQHEKTELVNGRVHGISVMLSENCKDEEEPDPLVQGHLIVERIDICTSSSSEENESSIILSVPNAEMRTANIGATYFTAARNAITLTLSGRVFSRHVTRSGARVDVDVAPVRIDLQESLLKKVPGFVAVCVQSLDVLEKPKLETRLKMERNRKVKSKSFKAIEDAALFRIDKLSISDVPIVLSFTELPFVPFLFSKLAAVERAKITLSGFKNQKALAFPDEVLKALERHVKNQAVGRIRDLIKHNALLGDPARLVESTRHAVHELGEGNGLKAFARVTSAFGRSGMTTLNRIKSIADGWVEEFDSLENERRRAVRDRHIMSLPSSSINVVDGNVLPTRYSERVVGSVCKAVMDIIQNPITGLECRGLVGMAEGSIFGAVSGISRILAAFIEGPLSLANTFLGE</sequence>
<feature type="region of interest" description="Disordered" evidence="1">
    <location>
        <begin position="2092"/>
        <end position="2129"/>
    </location>
</feature>
<name>K8F2U4_9CHLO</name>
<feature type="compositionally biased region" description="Polar residues" evidence="1">
    <location>
        <begin position="989"/>
        <end position="1007"/>
    </location>
</feature>
<dbReference type="InterPro" id="IPR026847">
    <property type="entry name" value="VPS13"/>
</dbReference>
<feature type="compositionally biased region" description="Polar residues" evidence="1">
    <location>
        <begin position="1282"/>
        <end position="1299"/>
    </location>
</feature>
<proteinExistence type="predicted"/>
<dbReference type="PANTHER" id="PTHR16166:SF143">
    <property type="entry name" value="PROTEIN SORTING-ASSOCIATED PROTEIN, PUTATIVE (DUF1162)-RELATED"/>
    <property type="match status" value="1"/>
</dbReference>
<dbReference type="eggNOG" id="KOG1809">
    <property type="taxonomic scope" value="Eukaryota"/>
</dbReference>
<dbReference type="GeneID" id="19014517"/>
<dbReference type="GO" id="GO:0045053">
    <property type="term" value="P:protein retention in Golgi apparatus"/>
    <property type="evidence" value="ECO:0007669"/>
    <property type="project" value="TreeGrafter"/>
</dbReference>
<dbReference type="KEGG" id="bpg:Bathy07g00270"/>
<keyword evidence="3" id="KW-1185">Reference proteome</keyword>
<evidence type="ECO:0000313" key="3">
    <source>
        <dbReference type="Proteomes" id="UP000198341"/>
    </source>
</evidence>
<gene>
    <name evidence="2" type="ORF">Bathy07g00270</name>
</gene>
<feature type="region of interest" description="Disordered" evidence="1">
    <location>
        <begin position="1260"/>
        <end position="1301"/>
    </location>
</feature>
<feature type="compositionally biased region" description="Acidic residues" evidence="1">
    <location>
        <begin position="413"/>
        <end position="433"/>
    </location>
</feature>
<feature type="compositionally biased region" description="Low complexity" evidence="1">
    <location>
        <begin position="1264"/>
        <end position="1277"/>
    </location>
</feature>
<reference evidence="2 3" key="1">
    <citation type="submission" date="2011-10" db="EMBL/GenBank/DDBJ databases">
        <authorList>
            <person name="Genoscope - CEA"/>
        </authorList>
    </citation>
    <scope>NUCLEOTIDE SEQUENCE [LARGE SCALE GENOMIC DNA]</scope>
    <source>
        <strain evidence="2 3">RCC 1105</strain>
    </source>
</reference>
<dbReference type="RefSeq" id="XP_007512282.1">
    <property type="nucleotide sequence ID" value="XM_007512220.1"/>
</dbReference>
<feature type="region of interest" description="Disordered" evidence="1">
    <location>
        <begin position="365"/>
        <end position="394"/>
    </location>
</feature>
<dbReference type="PANTHER" id="PTHR16166">
    <property type="entry name" value="VACUOLAR PROTEIN SORTING-ASSOCIATED PROTEIN VPS13"/>
    <property type="match status" value="1"/>
</dbReference>
<dbReference type="GO" id="GO:0006623">
    <property type="term" value="P:protein targeting to vacuole"/>
    <property type="evidence" value="ECO:0007669"/>
    <property type="project" value="TreeGrafter"/>
</dbReference>
<dbReference type="Proteomes" id="UP000198341">
    <property type="component" value="Chromosome 7"/>
</dbReference>
<dbReference type="EMBL" id="FO082272">
    <property type="protein sequence ID" value="CCO66370.1"/>
    <property type="molecule type" value="Genomic_DNA"/>
</dbReference>
<feature type="compositionally biased region" description="Basic and acidic residues" evidence="1">
    <location>
        <begin position="382"/>
        <end position="394"/>
    </location>
</feature>
<accession>K8F2U4</accession>
<feature type="compositionally biased region" description="Basic and acidic residues" evidence="1">
    <location>
        <begin position="2102"/>
        <end position="2112"/>
    </location>
</feature>